<evidence type="ECO:0000313" key="1">
    <source>
        <dbReference type="EMBL" id="SVA98527.1"/>
    </source>
</evidence>
<organism evidence="1">
    <name type="scientific">marine metagenome</name>
    <dbReference type="NCBI Taxonomy" id="408172"/>
    <lineage>
        <taxon>unclassified sequences</taxon>
        <taxon>metagenomes</taxon>
        <taxon>ecological metagenomes</taxon>
    </lineage>
</organism>
<dbReference type="AlphaFoldDB" id="A0A382AC01"/>
<proteinExistence type="predicted"/>
<dbReference type="EMBL" id="UINC01024591">
    <property type="protein sequence ID" value="SVA98527.1"/>
    <property type="molecule type" value="Genomic_DNA"/>
</dbReference>
<accession>A0A382AC01</accession>
<protein>
    <submittedName>
        <fullName evidence="1">Uncharacterized protein</fullName>
    </submittedName>
</protein>
<gene>
    <name evidence="1" type="ORF">METZ01_LOCUS151381</name>
</gene>
<reference evidence="1" key="1">
    <citation type="submission" date="2018-05" db="EMBL/GenBank/DDBJ databases">
        <authorList>
            <person name="Lanie J.A."/>
            <person name="Ng W.-L."/>
            <person name="Kazmierczak K.M."/>
            <person name="Andrzejewski T.M."/>
            <person name="Davidsen T.M."/>
            <person name="Wayne K.J."/>
            <person name="Tettelin H."/>
            <person name="Glass J.I."/>
            <person name="Rusch D."/>
            <person name="Podicherti R."/>
            <person name="Tsui H.-C.T."/>
            <person name="Winkler M.E."/>
        </authorList>
    </citation>
    <scope>NUCLEOTIDE SEQUENCE</scope>
</reference>
<name>A0A382AC01_9ZZZZ</name>
<sequence>MFQLVFKIEKLDIAHSYFKGKVRLEKDEFTINIQDERRGKVLRLPVQIKTEKNVHVRCTGPGVFVEDFLEYRGVSEWVEIDSTPITFYIADHQDQFDTISIMVR</sequence>